<dbReference type="Proteomes" id="UP000246005">
    <property type="component" value="Unassembled WGS sequence"/>
</dbReference>
<keyword evidence="7 16" id="KW-0812">Transmembrane</keyword>
<dbReference type="Proteomes" id="UP000248714">
    <property type="component" value="Unassembled WGS sequence"/>
</dbReference>
<dbReference type="CDD" id="cd05387">
    <property type="entry name" value="BY-kinase"/>
    <property type="match status" value="1"/>
</dbReference>
<evidence type="ECO:0000256" key="11">
    <source>
        <dbReference type="ARBA" id="ARBA00022989"/>
    </source>
</evidence>
<dbReference type="PANTHER" id="PTHR32309">
    <property type="entry name" value="TYROSINE-PROTEIN KINASE"/>
    <property type="match status" value="1"/>
</dbReference>
<dbReference type="GO" id="GO:0005886">
    <property type="term" value="C:plasma membrane"/>
    <property type="evidence" value="ECO:0007669"/>
    <property type="project" value="UniProtKB-SubCell"/>
</dbReference>
<keyword evidence="12 16" id="KW-0472">Membrane</keyword>
<comment type="similarity">
    <text evidence="3">Belongs to the CpsD/CapB family.</text>
</comment>
<name>A0A316IAU2_9PSEU</name>
<evidence type="ECO:0000256" key="15">
    <source>
        <dbReference type="SAM" id="MobiDB-lite"/>
    </source>
</evidence>
<evidence type="ECO:0000256" key="9">
    <source>
        <dbReference type="ARBA" id="ARBA00022777"/>
    </source>
</evidence>
<evidence type="ECO:0000256" key="14">
    <source>
        <dbReference type="ARBA" id="ARBA00051245"/>
    </source>
</evidence>
<gene>
    <name evidence="19" type="ORF">C8D87_11152</name>
    <name evidence="18" type="ORF">C8D88_102861</name>
</gene>
<keyword evidence="11 16" id="KW-1133">Transmembrane helix</keyword>
<dbReference type="NCBIfam" id="TIGR01007">
    <property type="entry name" value="eps_fam"/>
    <property type="match status" value="1"/>
</dbReference>
<comment type="caution">
    <text evidence="18">The sequence shown here is derived from an EMBL/GenBank/DDBJ whole genome shotgun (WGS) entry which is preliminary data.</text>
</comment>
<dbReference type="InterPro" id="IPR027417">
    <property type="entry name" value="P-loop_NTPase"/>
</dbReference>
<keyword evidence="6" id="KW-0808">Transferase</keyword>
<protein>
    <recommendedName>
        <fullName evidence="4">non-specific protein-tyrosine kinase</fullName>
        <ecNumber evidence="4">2.7.10.2</ecNumber>
    </recommendedName>
</protein>
<dbReference type="InterPro" id="IPR033756">
    <property type="entry name" value="YlxH/NBP35"/>
</dbReference>
<evidence type="ECO:0000256" key="2">
    <source>
        <dbReference type="ARBA" id="ARBA00006683"/>
    </source>
</evidence>
<evidence type="ECO:0000256" key="4">
    <source>
        <dbReference type="ARBA" id="ARBA00011903"/>
    </source>
</evidence>
<dbReference type="AlphaFoldDB" id="A0A316IAU2"/>
<evidence type="ECO:0000256" key="8">
    <source>
        <dbReference type="ARBA" id="ARBA00022741"/>
    </source>
</evidence>
<comment type="similarity">
    <text evidence="2">Belongs to the CpsC/CapA family.</text>
</comment>
<comment type="subcellular location">
    <subcellularLocation>
        <location evidence="1">Cell membrane</location>
        <topology evidence="1">Multi-pass membrane protein</topology>
    </subcellularLocation>
</comment>
<keyword evidence="13" id="KW-0829">Tyrosine-protein kinase</keyword>
<dbReference type="Pfam" id="PF02706">
    <property type="entry name" value="Wzz"/>
    <property type="match status" value="1"/>
</dbReference>
<dbReference type="InterPro" id="IPR003856">
    <property type="entry name" value="LPS_length_determ_N"/>
</dbReference>
<dbReference type="FunFam" id="3.40.50.300:FF:000527">
    <property type="entry name" value="Tyrosine-protein kinase etk"/>
    <property type="match status" value="1"/>
</dbReference>
<evidence type="ECO:0000256" key="16">
    <source>
        <dbReference type="SAM" id="Phobius"/>
    </source>
</evidence>
<evidence type="ECO:0000313" key="18">
    <source>
        <dbReference type="EMBL" id="PWK89586.1"/>
    </source>
</evidence>
<feature type="transmembrane region" description="Helical" evidence="16">
    <location>
        <begin position="168"/>
        <end position="193"/>
    </location>
</feature>
<dbReference type="Pfam" id="PF10609">
    <property type="entry name" value="ParA"/>
    <property type="match status" value="1"/>
</dbReference>
<dbReference type="EMBL" id="QLTT01000011">
    <property type="protein sequence ID" value="RAS60634.1"/>
    <property type="molecule type" value="Genomic_DNA"/>
</dbReference>
<dbReference type="Gene3D" id="3.40.50.300">
    <property type="entry name" value="P-loop containing nucleotide triphosphate hydrolases"/>
    <property type="match status" value="1"/>
</dbReference>
<evidence type="ECO:0000256" key="7">
    <source>
        <dbReference type="ARBA" id="ARBA00022692"/>
    </source>
</evidence>
<dbReference type="GO" id="GO:0042802">
    <property type="term" value="F:identical protein binding"/>
    <property type="evidence" value="ECO:0007669"/>
    <property type="project" value="UniProtKB-ARBA"/>
</dbReference>
<evidence type="ECO:0000256" key="13">
    <source>
        <dbReference type="ARBA" id="ARBA00023137"/>
    </source>
</evidence>
<evidence type="ECO:0000313" key="19">
    <source>
        <dbReference type="EMBL" id="RAS60634.1"/>
    </source>
</evidence>
<evidence type="ECO:0000259" key="17">
    <source>
        <dbReference type="Pfam" id="PF02706"/>
    </source>
</evidence>
<evidence type="ECO:0000256" key="10">
    <source>
        <dbReference type="ARBA" id="ARBA00022840"/>
    </source>
</evidence>
<evidence type="ECO:0000313" key="21">
    <source>
        <dbReference type="Proteomes" id="UP000248714"/>
    </source>
</evidence>
<reference evidence="18 20" key="1">
    <citation type="submission" date="2018-05" db="EMBL/GenBank/DDBJ databases">
        <title>Genomic Encyclopedia of Type Strains, Phase IV (KMG-IV): sequencing the most valuable type-strain genomes for metagenomic binning, comparative biology and taxonomic classification.</title>
        <authorList>
            <person name="Goeker M."/>
        </authorList>
    </citation>
    <scope>NUCLEOTIDE SEQUENCE [LARGE SCALE GENOMIC DNA]</scope>
    <source>
        <strain evidence="19 21">DSM 45479</strain>
        <strain evidence="18 20">DSM 45480</strain>
    </source>
</reference>
<dbReference type="EMBL" id="QGHB01000002">
    <property type="protein sequence ID" value="PWK89586.1"/>
    <property type="molecule type" value="Genomic_DNA"/>
</dbReference>
<keyword evidence="21" id="KW-1185">Reference proteome</keyword>
<dbReference type="PANTHER" id="PTHR32309:SF13">
    <property type="entry name" value="FERRIC ENTEROBACTIN TRANSPORT PROTEIN FEPE"/>
    <property type="match status" value="1"/>
</dbReference>
<keyword evidence="10" id="KW-0067">ATP-binding</keyword>
<dbReference type="InterPro" id="IPR050445">
    <property type="entry name" value="Bact_polysacc_biosynth/exp"/>
</dbReference>
<dbReference type="EC" id="2.7.10.2" evidence="4"/>
<sequence length="487" mass="52322">MDLSEYFHALRARWRWVVAGLLLGLGVAATAVLATIPVYQTSTQLFVSTQQSKDDIELYSGSSFSQQRVKSYTQIVTTPRVLRPVIEELGLDTTPDQLAEQIVVSSPSDTVLVDIAVRDTDAARAARIANEISESFVAVVDQLERSASQPSPVRISSVRQALEPTVPVLPATTLTLIMGVVLGFVLGAIAALVRHTTDTYVRTERDLGGVVNAPILGEIPFDRQSADQPCSPTLIDQPQGAAAEAYRALRTNLQFVEAAGQLNSLVVTSSVAREGKSTTAINLALALADNGLKVVVVDADLRRPKIAHYLGLIDTVGLTTVLLGKIDWRAALQKWGGQLHVLAAGDAPPNPSELLSTQRMTDLLRQLESEFDLVILDAPPLLPVTDAALLSTCAGGAVVLASSGRVRRDQLSRALRSLEIVGARLLGVVLNMLPASPRTGATYYTNSYYTTTYRPRSRWRRLFGGAPSAPAQPETVEDLRSKSAAIS</sequence>
<evidence type="ECO:0000256" key="1">
    <source>
        <dbReference type="ARBA" id="ARBA00004651"/>
    </source>
</evidence>
<organism evidence="18 20">
    <name type="scientific">Lentzea atacamensis</name>
    <dbReference type="NCBI Taxonomy" id="531938"/>
    <lineage>
        <taxon>Bacteria</taxon>
        <taxon>Bacillati</taxon>
        <taxon>Actinomycetota</taxon>
        <taxon>Actinomycetes</taxon>
        <taxon>Pseudonocardiales</taxon>
        <taxon>Pseudonocardiaceae</taxon>
        <taxon>Lentzea</taxon>
    </lineage>
</organism>
<keyword evidence="8" id="KW-0547">Nucleotide-binding</keyword>
<evidence type="ECO:0000256" key="5">
    <source>
        <dbReference type="ARBA" id="ARBA00022475"/>
    </source>
</evidence>
<evidence type="ECO:0000256" key="12">
    <source>
        <dbReference type="ARBA" id="ARBA00023136"/>
    </source>
</evidence>
<dbReference type="RefSeq" id="WP_109634963.1">
    <property type="nucleotide sequence ID" value="NZ_QGHB01000002.1"/>
</dbReference>
<evidence type="ECO:0000313" key="20">
    <source>
        <dbReference type="Proteomes" id="UP000246005"/>
    </source>
</evidence>
<comment type="catalytic activity">
    <reaction evidence="14">
        <text>L-tyrosyl-[protein] + ATP = O-phospho-L-tyrosyl-[protein] + ADP + H(+)</text>
        <dbReference type="Rhea" id="RHEA:10596"/>
        <dbReference type="Rhea" id="RHEA-COMP:10136"/>
        <dbReference type="Rhea" id="RHEA-COMP:20101"/>
        <dbReference type="ChEBI" id="CHEBI:15378"/>
        <dbReference type="ChEBI" id="CHEBI:30616"/>
        <dbReference type="ChEBI" id="CHEBI:46858"/>
        <dbReference type="ChEBI" id="CHEBI:61978"/>
        <dbReference type="ChEBI" id="CHEBI:456216"/>
        <dbReference type="EC" id="2.7.10.2"/>
    </reaction>
</comment>
<dbReference type="OrthoDB" id="9812433at2"/>
<evidence type="ECO:0000256" key="6">
    <source>
        <dbReference type="ARBA" id="ARBA00022679"/>
    </source>
</evidence>
<evidence type="ECO:0000256" key="3">
    <source>
        <dbReference type="ARBA" id="ARBA00007316"/>
    </source>
</evidence>
<dbReference type="SUPFAM" id="SSF52540">
    <property type="entry name" value="P-loop containing nucleoside triphosphate hydrolases"/>
    <property type="match status" value="1"/>
</dbReference>
<feature type="domain" description="Polysaccharide chain length determinant N-terminal" evidence="17">
    <location>
        <begin position="1"/>
        <end position="89"/>
    </location>
</feature>
<feature type="region of interest" description="Disordered" evidence="15">
    <location>
        <begin position="466"/>
        <end position="487"/>
    </location>
</feature>
<dbReference type="GO" id="GO:0004715">
    <property type="term" value="F:non-membrane spanning protein tyrosine kinase activity"/>
    <property type="evidence" value="ECO:0007669"/>
    <property type="project" value="UniProtKB-EC"/>
</dbReference>
<dbReference type="GO" id="GO:0005524">
    <property type="term" value="F:ATP binding"/>
    <property type="evidence" value="ECO:0007669"/>
    <property type="project" value="UniProtKB-KW"/>
</dbReference>
<dbReference type="InterPro" id="IPR005702">
    <property type="entry name" value="Wzc-like_C"/>
</dbReference>
<keyword evidence="9" id="KW-0418">Kinase</keyword>
<keyword evidence="5" id="KW-1003">Cell membrane</keyword>
<accession>A0A316IAU2</accession>
<proteinExistence type="inferred from homology"/>